<dbReference type="Proteomes" id="UP000315235">
    <property type="component" value="Unassembled WGS sequence"/>
</dbReference>
<dbReference type="PANTHER" id="PTHR20883">
    <property type="entry name" value="PHYTANOYL-COA DIOXYGENASE DOMAIN CONTAINING 1"/>
    <property type="match status" value="1"/>
</dbReference>
<evidence type="ECO:0000256" key="1">
    <source>
        <dbReference type="ARBA" id="ARBA00001954"/>
    </source>
</evidence>
<dbReference type="EMBL" id="VJOY01000002">
    <property type="protein sequence ID" value="TRX76200.1"/>
    <property type="molecule type" value="Genomic_DNA"/>
</dbReference>
<accession>A0A553H376</accession>
<dbReference type="OrthoDB" id="547161at2"/>
<dbReference type="GO" id="GO:0016706">
    <property type="term" value="F:2-oxoglutarate-dependent dioxygenase activity"/>
    <property type="evidence" value="ECO:0007669"/>
    <property type="project" value="UniProtKB-ARBA"/>
</dbReference>
<comment type="caution">
    <text evidence="2">The sequence shown here is derived from an EMBL/GenBank/DDBJ whole genome shotgun (WGS) entry which is preliminary data.</text>
</comment>
<dbReference type="Gene3D" id="2.60.120.620">
    <property type="entry name" value="q2cbj1_9rhob like domain"/>
    <property type="match status" value="1"/>
</dbReference>
<dbReference type="InterPro" id="IPR008775">
    <property type="entry name" value="Phytyl_CoA_dOase-like"/>
</dbReference>
<reference evidence="2 3" key="1">
    <citation type="submission" date="2019-07" db="EMBL/GenBank/DDBJ databases">
        <title>Pseudomonas mangiferae sp. nov., isolated from bark of mango tree in Thailand.</title>
        <authorList>
            <person name="Srisuk N."/>
            <person name="Anurat P."/>
        </authorList>
    </citation>
    <scope>NUCLEOTIDE SEQUENCE [LARGE SCALE GENOMIC DNA]</scope>
    <source>
        <strain evidence="2 3">DMKU_BBB3-04</strain>
    </source>
</reference>
<dbReference type="PANTHER" id="PTHR20883:SF48">
    <property type="entry name" value="ECTOINE DIOXYGENASE"/>
    <property type="match status" value="1"/>
</dbReference>
<name>A0A553H376_9PSED</name>
<evidence type="ECO:0000313" key="2">
    <source>
        <dbReference type="EMBL" id="TRX76200.1"/>
    </source>
</evidence>
<dbReference type="SUPFAM" id="SSF51197">
    <property type="entry name" value="Clavaminate synthase-like"/>
    <property type="match status" value="1"/>
</dbReference>
<evidence type="ECO:0008006" key="4">
    <source>
        <dbReference type="Google" id="ProtNLM"/>
    </source>
</evidence>
<evidence type="ECO:0000313" key="3">
    <source>
        <dbReference type="Proteomes" id="UP000315235"/>
    </source>
</evidence>
<gene>
    <name evidence="2" type="ORF">FM069_03155</name>
</gene>
<proteinExistence type="predicted"/>
<protein>
    <recommendedName>
        <fullName evidence="4">Phytanoyl-CoA dioxygenase</fullName>
    </recommendedName>
</protein>
<keyword evidence="3" id="KW-1185">Reference proteome</keyword>
<comment type="cofactor">
    <cofactor evidence="1">
        <name>Fe(2+)</name>
        <dbReference type="ChEBI" id="CHEBI:29033"/>
    </cofactor>
</comment>
<dbReference type="AlphaFoldDB" id="A0A553H376"/>
<dbReference type="RefSeq" id="WP_143486828.1">
    <property type="nucleotide sequence ID" value="NZ_VJOY01000002.1"/>
</dbReference>
<dbReference type="GO" id="GO:0005506">
    <property type="term" value="F:iron ion binding"/>
    <property type="evidence" value="ECO:0007669"/>
    <property type="project" value="UniProtKB-ARBA"/>
</dbReference>
<dbReference type="Pfam" id="PF05721">
    <property type="entry name" value="PhyH"/>
    <property type="match status" value="1"/>
</dbReference>
<sequence length="266" mass="30263">MLTPGQIERFKTDGVLILREFFDHEEILRGREEVRAYFGHPDSGDDWQLALGRYSSSQFHLQVPLSPGVHPRLTALYRSLHGSLEWHGEDDLMIRPGERSPCGLGMPAHLDFPVASPLRTLANNVIYYTDVHQGGGEFLYWPGSHRNAWDFFRRNPRDYMARGERSQDQTFALLLQELPSEPTAFLGKAGDLLIWHSLLMHSGSVNSRPETRIATVGRWGMPLDEAATYDFERDMWEHWQFAPRPNAIANTSRVVYGEMAGEDGPG</sequence>
<organism evidence="2 3">
    <name type="scientific">Pseudomonas mangiferae</name>
    <dbReference type="NCBI Taxonomy" id="2593654"/>
    <lineage>
        <taxon>Bacteria</taxon>
        <taxon>Pseudomonadati</taxon>
        <taxon>Pseudomonadota</taxon>
        <taxon>Gammaproteobacteria</taxon>
        <taxon>Pseudomonadales</taxon>
        <taxon>Pseudomonadaceae</taxon>
        <taxon>Pseudomonas</taxon>
    </lineage>
</organism>